<dbReference type="GO" id="GO:0034605">
    <property type="term" value="P:cellular response to heat"/>
    <property type="evidence" value="ECO:0007669"/>
    <property type="project" value="TreeGrafter"/>
</dbReference>
<dbReference type="GO" id="GO:0008233">
    <property type="term" value="F:peptidase activity"/>
    <property type="evidence" value="ECO:0007669"/>
    <property type="project" value="UniProtKB-KW"/>
</dbReference>
<dbReference type="InterPro" id="IPR017730">
    <property type="entry name" value="Chaperonin_ClpB"/>
</dbReference>
<dbReference type="InterPro" id="IPR027417">
    <property type="entry name" value="P-loop_NTPase"/>
</dbReference>
<comment type="subunit">
    <text evidence="9">Homohexamer. The oligomerization is ATP-dependent.</text>
</comment>
<comment type="caution">
    <text evidence="14">The sequence shown here is derived from an EMBL/GenBank/DDBJ whole genome shotgun (WGS) entry which is preliminary data.</text>
</comment>
<dbReference type="SUPFAM" id="SSF52540">
    <property type="entry name" value="P-loop containing nucleoside triphosphate hydrolases"/>
    <property type="match status" value="2"/>
</dbReference>
<dbReference type="InterPro" id="IPR050130">
    <property type="entry name" value="ClpA_ClpB"/>
</dbReference>
<dbReference type="GO" id="GO:0006508">
    <property type="term" value="P:proteolysis"/>
    <property type="evidence" value="ECO:0007669"/>
    <property type="project" value="UniProtKB-KW"/>
</dbReference>
<dbReference type="FunFam" id="3.40.50.300:FF:000025">
    <property type="entry name" value="ATP-dependent Clp protease subunit"/>
    <property type="match status" value="1"/>
</dbReference>
<comment type="function">
    <text evidence="12">Part of a stress-induced multi-chaperone system, it is involved in the recovery of the cell from heat-induced damage, in cooperation with DnaK, DnaJ and GrpE.</text>
</comment>
<dbReference type="SMART" id="SM00382">
    <property type="entry name" value="AAA"/>
    <property type="match status" value="2"/>
</dbReference>
<keyword evidence="4 11" id="KW-0547">Nucleotide-binding</keyword>
<dbReference type="AlphaFoldDB" id="A0A543J365"/>
<keyword evidence="6 12" id="KW-0346">Stress response</keyword>
<dbReference type="PANTHER" id="PTHR11638">
    <property type="entry name" value="ATP-DEPENDENT CLP PROTEASE"/>
    <property type="match status" value="1"/>
</dbReference>
<evidence type="ECO:0000256" key="8">
    <source>
        <dbReference type="ARBA" id="ARBA00023186"/>
    </source>
</evidence>
<evidence type="ECO:0000256" key="12">
    <source>
        <dbReference type="RuleBase" id="RU362034"/>
    </source>
</evidence>
<dbReference type="Gene3D" id="1.10.1780.10">
    <property type="entry name" value="Clp, N-terminal domain"/>
    <property type="match status" value="1"/>
</dbReference>
<dbReference type="SMART" id="SM01086">
    <property type="entry name" value="ClpB_D2-small"/>
    <property type="match status" value="1"/>
</dbReference>
<dbReference type="InterPro" id="IPR018368">
    <property type="entry name" value="ClpA/B_CS1"/>
</dbReference>
<dbReference type="PRINTS" id="PR00300">
    <property type="entry name" value="CLPPROTEASEA"/>
</dbReference>
<dbReference type="PROSITE" id="PS00870">
    <property type="entry name" value="CLPAB_1"/>
    <property type="match status" value="1"/>
</dbReference>
<dbReference type="InterPro" id="IPR003959">
    <property type="entry name" value="ATPase_AAA_core"/>
</dbReference>
<dbReference type="Pfam" id="PF17871">
    <property type="entry name" value="AAA_lid_9"/>
    <property type="match status" value="1"/>
</dbReference>
<dbReference type="FunFam" id="3.40.50.300:FF:000010">
    <property type="entry name" value="Chaperone clpB 1, putative"/>
    <property type="match status" value="1"/>
</dbReference>
<evidence type="ECO:0000313" key="15">
    <source>
        <dbReference type="Proteomes" id="UP000319213"/>
    </source>
</evidence>
<keyword evidence="5 11" id="KW-0067">ATP-binding</keyword>
<keyword evidence="12" id="KW-0963">Cytoplasm</keyword>
<accession>A0A543J365</accession>
<dbReference type="InterPro" id="IPR019489">
    <property type="entry name" value="Clp_ATPase_C"/>
</dbReference>
<dbReference type="PROSITE" id="PS00871">
    <property type="entry name" value="CLPAB_2"/>
    <property type="match status" value="1"/>
</dbReference>
<evidence type="ECO:0000259" key="13">
    <source>
        <dbReference type="PROSITE" id="PS51903"/>
    </source>
</evidence>
<dbReference type="PROSITE" id="PS51903">
    <property type="entry name" value="CLP_R"/>
    <property type="match status" value="1"/>
</dbReference>
<dbReference type="SUPFAM" id="SSF81923">
    <property type="entry name" value="Double Clp-N motif"/>
    <property type="match status" value="1"/>
</dbReference>
<keyword evidence="14" id="KW-0378">Hydrolase</keyword>
<protein>
    <recommendedName>
        <fullName evidence="12">Chaperone protein ClpB</fullName>
    </recommendedName>
</protein>
<evidence type="ECO:0000256" key="11">
    <source>
        <dbReference type="RuleBase" id="RU004432"/>
    </source>
</evidence>
<dbReference type="PANTHER" id="PTHR11638:SF18">
    <property type="entry name" value="HEAT SHOCK PROTEIN 104"/>
    <property type="match status" value="1"/>
</dbReference>
<dbReference type="CDD" id="cd19499">
    <property type="entry name" value="RecA-like_ClpB_Hsp104-like"/>
    <property type="match status" value="1"/>
</dbReference>
<comment type="similarity">
    <text evidence="2 11">Belongs to the ClpA/ClpB family.</text>
</comment>
<keyword evidence="3 10" id="KW-0677">Repeat</keyword>
<dbReference type="InterPro" id="IPR028299">
    <property type="entry name" value="ClpA/B_CS2"/>
</dbReference>
<dbReference type="InterPro" id="IPR036628">
    <property type="entry name" value="Clp_N_dom_sf"/>
</dbReference>
<keyword evidence="8 11" id="KW-0143">Chaperone</keyword>
<dbReference type="GO" id="GO:0005737">
    <property type="term" value="C:cytoplasm"/>
    <property type="evidence" value="ECO:0007669"/>
    <property type="project" value="UniProtKB-SubCell"/>
</dbReference>
<feature type="coiled-coil region" evidence="12">
    <location>
        <begin position="52"/>
        <end position="123"/>
    </location>
</feature>
<dbReference type="InterPro" id="IPR003593">
    <property type="entry name" value="AAA+_ATPase"/>
</dbReference>
<dbReference type="Pfam" id="PF07724">
    <property type="entry name" value="AAA_2"/>
    <property type="match status" value="1"/>
</dbReference>
<comment type="subcellular location">
    <subcellularLocation>
        <location evidence="1 12">Cytoplasm</location>
    </subcellularLocation>
</comment>
<dbReference type="FunFam" id="3.40.50.300:FF:000120">
    <property type="entry name" value="ATP-dependent chaperone ClpB"/>
    <property type="match status" value="1"/>
</dbReference>
<dbReference type="CDD" id="cd00009">
    <property type="entry name" value="AAA"/>
    <property type="match status" value="1"/>
</dbReference>
<evidence type="ECO:0000313" key="14">
    <source>
        <dbReference type="EMBL" id="TQM77252.1"/>
    </source>
</evidence>
<proteinExistence type="inferred from homology"/>
<dbReference type="InterPro" id="IPR041546">
    <property type="entry name" value="ClpA/ClpB_AAA_lid"/>
</dbReference>
<sequence length="874" mass="97835">MTVDPNRLTQKSQEALHDAQSKALHFGHTEVDGEHLLAALLDQADGLAPRVVERAGGDLERLRAELEAELSRRPRVSGPGAAPGQVYLTQRVARLLDAADREARRLRDEYVSVEHLLMALLEEGPETAAGRILREEGLTRDRFLQALTGIRGAQRVTSAMPEVAYEALEKYGRDLVADARAGRLDPVIGRDTEIRRVVQILSRKTKNNPVLIGDPGVGKTAIVEGLAQRIAAGDVPEGLRDKTIFSLDMGALVAGAKYRGEFEERLKAVLNEVKAAAGQILLFVDELHTVVGAGAAEGAVDAGNMLKPMLARGELHMIGATTVQEYRQRIEKDAALERRFQPVLVDEPSVEDAISILRGLRERLEVFHGVRIQDNALVAAVVLSHRYISDRYLPDKAIDLVDEACAMLRTEIDSMPAELDELTRRVTRLEIEEAALAKEDDPASRERLEELRKELADARAEANSMRAQWEAERNALRKVQALRQEIESVRHQAEVAEREYDLNLAAELRHGRLPELRRRLEAEEERLESRLGRRRLLREVVTEEEIAQIVSRWTGIPVSRLQESEREKVLRLDEVLHQRVVGQDEAVRLVSDAIIRARAGVQDPRRPIGSFIFLGPTGVGKTELAKSLAAALFDTEDNMVRLDMSEYQERHTVSRLVGAPPGYVGYEEGGQLTEAVRRKPYSVVLFDEIEKAHPDVFNALLQVLDDGRLTDAQGRTVDFRNTVIIMTSNIGSEYLLEGVTPGGEIKPEGRELVMAALRRHFRPEFLNRVDEIVLFKPLTEPEIERIVELMVADLRRRLADRRIALRMTQAARAYIARQGFDPVYGARPLRRYIARELETRVGRALLTGEVQDGSVINVDVAEGELVIEFADFED</sequence>
<dbReference type="Pfam" id="PF10431">
    <property type="entry name" value="ClpB_D2-small"/>
    <property type="match status" value="1"/>
</dbReference>
<evidence type="ECO:0000256" key="3">
    <source>
        <dbReference type="ARBA" id="ARBA00022737"/>
    </source>
</evidence>
<dbReference type="Pfam" id="PF02861">
    <property type="entry name" value="Clp_N"/>
    <property type="match status" value="1"/>
</dbReference>
<dbReference type="GO" id="GO:0005524">
    <property type="term" value="F:ATP binding"/>
    <property type="evidence" value="ECO:0007669"/>
    <property type="project" value="UniProtKB-UniRule"/>
</dbReference>
<dbReference type="Proteomes" id="UP000319213">
    <property type="component" value="Unassembled WGS sequence"/>
</dbReference>
<comment type="subunit">
    <text evidence="12">Homohexamer; The oligomerization is ATP-dependent.</text>
</comment>
<feature type="domain" description="Clp R" evidence="13">
    <location>
        <begin position="5"/>
        <end position="153"/>
    </location>
</feature>
<dbReference type="InterPro" id="IPR004176">
    <property type="entry name" value="Clp_R_N"/>
</dbReference>
<dbReference type="Pfam" id="PF00004">
    <property type="entry name" value="AAA"/>
    <property type="match status" value="1"/>
</dbReference>
<dbReference type="GO" id="GO:0016887">
    <property type="term" value="F:ATP hydrolysis activity"/>
    <property type="evidence" value="ECO:0007669"/>
    <property type="project" value="InterPro"/>
</dbReference>
<evidence type="ECO:0000256" key="1">
    <source>
        <dbReference type="ARBA" id="ARBA00004496"/>
    </source>
</evidence>
<reference evidence="14 15" key="1">
    <citation type="submission" date="2019-06" db="EMBL/GenBank/DDBJ databases">
        <title>Sequencing the genomes of 1000 actinobacteria strains.</title>
        <authorList>
            <person name="Klenk H.-P."/>
        </authorList>
    </citation>
    <scope>NUCLEOTIDE SEQUENCE [LARGE SCALE GENOMIC DNA]</scope>
    <source>
        <strain evidence="14 15">DSM 43186</strain>
    </source>
</reference>
<dbReference type="InterPro" id="IPR001270">
    <property type="entry name" value="ClpA/B"/>
</dbReference>
<dbReference type="Gene3D" id="3.40.50.300">
    <property type="entry name" value="P-loop containing nucleotide triphosphate hydrolases"/>
    <property type="match status" value="3"/>
</dbReference>
<name>A0A543J365_9ACTN</name>
<gene>
    <name evidence="12" type="primary">clpB</name>
    <name evidence="14" type="ORF">FHX40_4009</name>
</gene>
<dbReference type="Gene3D" id="1.10.8.60">
    <property type="match status" value="1"/>
</dbReference>
<dbReference type="GO" id="GO:0042026">
    <property type="term" value="P:protein refolding"/>
    <property type="evidence" value="ECO:0007669"/>
    <property type="project" value="UniProtKB-UniRule"/>
</dbReference>
<keyword evidence="14" id="KW-0645">Protease</keyword>
<evidence type="ECO:0000256" key="9">
    <source>
        <dbReference type="ARBA" id="ARBA00026057"/>
    </source>
</evidence>
<evidence type="ECO:0000256" key="6">
    <source>
        <dbReference type="ARBA" id="ARBA00023016"/>
    </source>
</evidence>
<organism evidence="14 15">
    <name type="scientific">Thermopolyspora flexuosa</name>
    <dbReference type="NCBI Taxonomy" id="103836"/>
    <lineage>
        <taxon>Bacteria</taxon>
        <taxon>Bacillati</taxon>
        <taxon>Actinomycetota</taxon>
        <taxon>Actinomycetes</taxon>
        <taxon>Streptosporangiales</taxon>
        <taxon>Streptosporangiaceae</taxon>
        <taxon>Thermopolyspora</taxon>
    </lineage>
</organism>
<dbReference type="EMBL" id="VFPQ01000001">
    <property type="protein sequence ID" value="TQM77252.1"/>
    <property type="molecule type" value="Genomic_DNA"/>
</dbReference>
<evidence type="ECO:0000256" key="4">
    <source>
        <dbReference type="ARBA" id="ARBA00022741"/>
    </source>
</evidence>
<evidence type="ECO:0000256" key="7">
    <source>
        <dbReference type="ARBA" id="ARBA00023054"/>
    </source>
</evidence>
<evidence type="ECO:0000256" key="2">
    <source>
        <dbReference type="ARBA" id="ARBA00008675"/>
    </source>
</evidence>
<evidence type="ECO:0000256" key="5">
    <source>
        <dbReference type="ARBA" id="ARBA00022840"/>
    </source>
</evidence>
<keyword evidence="7 12" id="KW-0175">Coiled coil</keyword>
<dbReference type="NCBIfam" id="TIGR03346">
    <property type="entry name" value="chaperone_ClpB"/>
    <property type="match status" value="1"/>
</dbReference>
<evidence type="ECO:0000256" key="10">
    <source>
        <dbReference type="PROSITE-ProRule" id="PRU01251"/>
    </source>
</evidence>
<feature type="coiled-coil region" evidence="12">
    <location>
        <begin position="412"/>
        <end position="499"/>
    </location>
</feature>
<keyword evidence="15" id="KW-1185">Reference proteome</keyword>